<comment type="subcellular location">
    <subcellularLocation>
        <location evidence="1">Membrane</location>
        <topology evidence="1">Multi-pass membrane protein</topology>
    </subcellularLocation>
</comment>
<sequence length="348" mass="37527">DGGPGAWLYLAAAISLETITWVAICFISLFSSSYATSCMHVLWSQGIGYGLGGSTLYFPALSYLTDWFSARLGLANGLIFAGTGLGGLIFPLIINTLLGKFGVKLTLQILACVMTFLMATCVTLIGPRISRTPEMEIEKAEMETTKGCEGKESRNVLEEIGLHLRWPIVIYLVSNTSQAVGFFLPGLYLPSYSIVARVVGGILSDHYSPHLIGSVTSLLGGGSVLMIWGIIGNRGWAPLMVFATAFGSTSGVWTSLYFGVAKVWLRNPQYIMPTYGIMSLTRGLGNIAAGPISSALISITKPIKEIKTGFDVDSYAGVIWLSGLSLIGTCSLELILWILQKYYKTDKK</sequence>
<feature type="transmembrane region" description="Helical" evidence="3">
    <location>
        <begin position="6"/>
        <end position="29"/>
    </location>
</feature>
<dbReference type="PANTHER" id="PTHR11360">
    <property type="entry name" value="MONOCARBOXYLATE TRANSPORTER"/>
    <property type="match status" value="1"/>
</dbReference>
<evidence type="ECO:0000256" key="3">
    <source>
        <dbReference type="SAM" id="Phobius"/>
    </source>
</evidence>
<dbReference type="Proteomes" id="UP000886653">
    <property type="component" value="Unassembled WGS sequence"/>
</dbReference>
<dbReference type="AlphaFoldDB" id="A0A9P6NGF0"/>
<dbReference type="OrthoDB" id="2213137at2759"/>
<dbReference type="EMBL" id="MU167326">
    <property type="protein sequence ID" value="KAG0143180.1"/>
    <property type="molecule type" value="Genomic_DNA"/>
</dbReference>
<comment type="caution">
    <text evidence="4">The sequence shown here is derived from an EMBL/GenBank/DDBJ whole genome shotgun (WGS) entry which is preliminary data.</text>
</comment>
<dbReference type="PANTHER" id="PTHR11360:SF287">
    <property type="entry name" value="MFS MONOCARBOXYLATE TRANSPORTER"/>
    <property type="match status" value="1"/>
</dbReference>
<feature type="transmembrane region" description="Helical" evidence="3">
    <location>
        <begin position="41"/>
        <end position="58"/>
    </location>
</feature>
<name>A0A9P6NGF0_9BASI</name>
<dbReference type="InterPro" id="IPR050327">
    <property type="entry name" value="Proton-linked_MCT"/>
</dbReference>
<dbReference type="Gene3D" id="1.20.1250.20">
    <property type="entry name" value="MFS general substrate transporter like domains"/>
    <property type="match status" value="1"/>
</dbReference>
<feature type="transmembrane region" description="Helical" evidence="3">
    <location>
        <begin position="237"/>
        <end position="260"/>
    </location>
</feature>
<proteinExistence type="inferred from homology"/>
<feature type="transmembrane region" description="Helical" evidence="3">
    <location>
        <begin position="210"/>
        <end position="231"/>
    </location>
</feature>
<dbReference type="GO" id="GO:0022857">
    <property type="term" value="F:transmembrane transporter activity"/>
    <property type="evidence" value="ECO:0007669"/>
    <property type="project" value="InterPro"/>
</dbReference>
<evidence type="ECO:0000313" key="5">
    <source>
        <dbReference type="Proteomes" id="UP000886653"/>
    </source>
</evidence>
<feature type="transmembrane region" description="Helical" evidence="3">
    <location>
        <begin position="105"/>
        <end position="125"/>
    </location>
</feature>
<keyword evidence="3" id="KW-0472">Membrane</keyword>
<feature type="transmembrane region" description="Helical" evidence="3">
    <location>
        <begin position="78"/>
        <end position="98"/>
    </location>
</feature>
<feature type="transmembrane region" description="Helical" evidence="3">
    <location>
        <begin position="168"/>
        <end position="189"/>
    </location>
</feature>
<dbReference type="InterPro" id="IPR011701">
    <property type="entry name" value="MFS"/>
</dbReference>
<keyword evidence="3" id="KW-0812">Transmembrane</keyword>
<gene>
    <name evidence="4" type="ORF">CROQUDRAFT_49198</name>
</gene>
<dbReference type="GO" id="GO:0016020">
    <property type="term" value="C:membrane"/>
    <property type="evidence" value="ECO:0007669"/>
    <property type="project" value="UniProtKB-SubCell"/>
</dbReference>
<accession>A0A9P6NGF0</accession>
<evidence type="ECO:0008006" key="6">
    <source>
        <dbReference type="Google" id="ProtNLM"/>
    </source>
</evidence>
<organism evidence="4 5">
    <name type="scientific">Cronartium quercuum f. sp. fusiforme G11</name>
    <dbReference type="NCBI Taxonomy" id="708437"/>
    <lineage>
        <taxon>Eukaryota</taxon>
        <taxon>Fungi</taxon>
        <taxon>Dikarya</taxon>
        <taxon>Basidiomycota</taxon>
        <taxon>Pucciniomycotina</taxon>
        <taxon>Pucciniomycetes</taxon>
        <taxon>Pucciniales</taxon>
        <taxon>Coleosporiaceae</taxon>
        <taxon>Cronartium</taxon>
    </lineage>
</organism>
<reference evidence="4" key="1">
    <citation type="submission" date="2013-11" db="EMBL/GenBank/DDBJ databases">
        <title>Genome sequence of the fusiform rust pathogen reveals effectors for host alternation and coevolution with pine.</title>
        <authorList>
            <consortium name="DOE Joint Genome Institute"/>
            <person name="Smith K."/>
            <person name="Pendleton A."/>
            <person name="Kubisiak T."/>
            <person name="Anderson C."/>
            <person name="Salamov A."/>
            <person name="Aerts A."/>
            <person name="Riley R."/>
            <person name="Clum A."/>
            <person name="Lindquist E."/>
            <person name="Ence D."/>
            <person name="Campbell M."/>
            <person name="Kronenberg Z."/>
            <person name="Feau N."/>
            <person name="Dhillon B."/>
            <person name="Hamelin R."/>
            <person name="Burleigh J."/>
            <person name="Smith J."/>
            <person name="Yandell M."/>
            <person name="Nelson C."/>
            <person name="Grigoriev I."/>
            <person name="Davis J."/>
        </authorList>
    </citation>
    <scope>NUCLEOTIDE SEQUENCE</scope>
    <source>
        <strain evidence="4">G11</strain>
    </source>
</reference>
<dbReference type="InterPro" id="IPR036259">
    <property type="entry name" value="MFS_trans_sf"/>
</dbReference>
<feature type="non-terminal residue" evidence="4">
    <location>
        <position position="1"/>
    </location>
</feature>
<keyword evidence="3" id="KW-1133">Transmembrane helix</keyword>
<protein>
    <recommendedName>
        <fullName evidence="6">MFS general substrate transporter</fullName>
    </recommendedName>
</protein>
<evidence type="ECO:0000256" key="2">
    <source>
        <dbReference type="ARBA" id="ARBA00006727"/>
    </source>
</evidence>
<dbReference type="Pfam" id="PF07690">
    <property type="entry name" value="MFS_1"/>
    <property type="match status" value="1"/>
</dbReference>
<evidence type="ECO:0000256" key="1">
    <source>
        <dbReference type="ARBA" id="ARBA00004141"/>
    </source>
</evidence>
<keyword evidence="5" id="KW-1185">Reference proteome</keyword>
<dbReference type="SUPFAM" id="SSF103473">
    <property type="entry name" value="MFS general substrate transporter"/>
    <property type="match status" value="1"/>
</dbReference>
<feature type="transmembrane region" description="Helical" evidence="3">
    <location>
        <begin position="319"/>
        <end position="339"/>
    </location>
</feature>
<evidence type="ECO:0000313" key="4">
    <source>
        <dbReference type="EMBL" id="KAG0143180.1"/>
    </source>
</evidence>
<comment type="similarity">
    <text evidence="2">Belongs to the major facilitator superfamily. Monocarboxylate porter (TC 2.A.1.13) family.</text>
</comment>